<proteinExistence type="predicted"/>
<evidence type="ECO:0000313" key="1">
    <source>
        <dbReference type="EMBL" id="AZS52080.1"/>
    </source>
</evidence>
<evidence type="ECO:0000313" key="2">
    <source>
        <dbReference type="Proteomes" id="UP000273143"/>
    </source>
</evidence>
<organism evidence="1 2">
    <name type="scientific">Entomomonas moraniae</name>
    <dbReference type="NCBI Taxonomy" id="2213226"/>
    <lineage>
        <taxon>Bacteria</taxon>
        <taxon>Pseudomonadati</taxon>
        <taxon>Pseudomonadota</taxon>
        <taxon>Gammaproteobacteria</taxon>
        <taxon>Pseudomonadales</taxon>
        <taxon>Pseudomonadaceae</taxon>
        <taxon>Entomomonas</taxon>
    </lineage>
</organism>
<name>A0A451EQG3_9GAMM</name>
<sequence>MLIKNFSINGENNSCYKYLIDKPIPFKQNTKDLFSGNYFYGCFDETITQFENKINPILISIIKGEKPSHEEFIPNVILFCMLRTEAFRSYLIKIMKDFITQSLEKIKNIFSNTKIDLNNEETLTNFVIAKLQLTKDEIDNELKMLGYARSDRRGITNILEKTKKQYKKKLAIYTKNDKFFMGIHNILITKTMSALTTLNKMRYSVFDLNYNIPLGDTVCFFGIKNNDNKLSFISCEIISYFGTAKNDTPLIIFMPLSSTKILIVSDNPQETMESIDQKTLISAIVSTSYKSFIAKDDSFTSYSKLINQNSNQNNIEMEYILKGRFATKDPRENYLELIGYIDMLKELQKKIEQKSNYSSDNKELDNIDLVNDFLI</sequence>
<dbReference type="RefSeq" id="WP_127164730.1">
    <property type="nucleotide sequence ID" value="NZ_CP029822.1"/>
</dbReference>
<keyword evidence="2" id="KW-1185">Reference proteome</keyword>
<accession>A0A451EQG3</accession>
<dbReference type="EMBL" id="CP029822">
    <property type="protein sequence ID" value="AZS52080.1"/>
    <property type="molecule type" value="Genomic_DNA"/>
</dbReference>
<dbReference type="Proteomes" id="UP000273143">
    <property type="component" value="Chromosome"/>
</dbReference>
<protein>
    <submittedName>
        <fullName evidence="1">Uncharacterized protein</fullName>
    </submittedName>
</protein>
<dbReference type="KEGG" id="emo:DM558_15440"/>
<dbReference type="AlphaFoldDB" id="A0A451EQG3"/>
<gene>
    <name evidence="1" type="ORF">DM558_15440</name>
</gene>
<reference evidence="2" key="1">
    <citation type="submission" date="2018-06" db="EMBL/GenBank/DDBJ databases">
        <title>Complete genome of Pseudomonas insecticola strain QZS01.</title>
        <authorList>
            <person name="Wang J."/>
            <person name="Su Q."/>
        </authorList>
    </citation>
    <scope>NUCLEOTIDE SEQUENCE [LARGE SCALE GENOMIC DNA]</scope>
    <source>
        <strain evidence="2">QZS01</strain>
    </source>
</reference>